<dbReference type="AlphaFoldDB" id="A0A2T7U9V3"/>
<dbReference type="Proteomes" id="UP000037507">
    <property type="component" value="Unassembled WGS sequence"/>
</dbReference>
<keyword evidence="2" id="KW-0378">Hydrolase</keyword>
<evidence type="ECO:0000313" key="2">
    <source>
        <dbReference type="EMBL" id="PVE41486.1"/>
    </source>
</evidence>
<keyword evidence="3" id="KW-1185">Reference proteome</keyword>
<dbReference type="InterPro" id="IPR003615">
    <property type="entry name" value="HNH_nuc"/>
</dbReference>
<evidence type="ECO:0000259" key="1">
    <source>
        <dbReference type="Pfam" id="PF13391"/>
    </source>
</evidence>
<dbReference type="GO" id="GO:0004519">
    <property type="term" value="F:endonuclease activity"/>
    <property type="evidence" value="ECO:0007669"/>
    <property type="project" value="UniProtKB-KW"/>
</dbReference>
<gene>
    <name evidence="2" type="ORF">H663_017020</name>
</gene>
<reference evidence="2" key="1">
    <citation type="submission" date="2017-04" db="EMBL/GenBank/DDBJ databases">
        <title>Unexpected and diverse lifestyles within the genus Limnohabitans.</title>
        <authorList>
            <person name="Kasalicky V."/>
            <person name="Mehrshad M."/>
            <person name="Andrei S.-A."/>
            <person name="Salcher M."/>
            <person name="Kratochvilova H."/>
            <person name="Simek K."/>
            <person name="Ghai R."/>
        </authorList>
    </citation>
    <scope>NUCLEOTIDE SEQUENCE [LARGE SCALE GENOMIC DNA]</scope>
    <source>
        <strain evidence="2">II-D5</strain>
    </source>
</reference>
<protein>
    <submittedName>
        <fullName evidence="2">HNH endonuclease</fullName>
    </submittedName>
</protein>
<dbReference type="Pfam" id="PF13391">
    <property type="entry name" value="HNH_2"/>
    <property type="match status" value="1"/>
</dbReference>
<feature type="domain" description="HNH nuclease" evidence="1">
    <location>
        <begin position="152"/>
        <end position="202"/>
    </location>
</feature>
<keyword evidence="2" id="KW-0255">Endonuclease</keyword>
<dbReference type="RefSeq" id="WP_053169150.1">
    <property type="nucleotide sequence ID" value="NZ_LFYT02000029.1"/>
</dbReference>
<comment type="caution">
    <text evidence="2">The sequence shown here is derived from an EMBL/GenBank/DDBJ whole genome shotgun (WGS) entry which is preliminary data.</text>
</comment>
<keyword evidence="2" id="KW-0540">Nuclease</keyword>
<dbReference type="EMBL" id="LFYT02000029">
    <property type="protein sequence ID" value="PVE41486.1"/>
    <property type="molecule type" value="Genomic_DNA"/>
</dbReference>
<sequence>MPRSTDWTRNETLAAFHIYLQLPFGQLHRNQPRIVQLSQWIGRTASAVAMKLVNLASLDPQIVASGRRGMGNASKLDQQIWNEFLAANDPVVTEAATSFGHYAEQNGLPPFVDVLDEVPDIAEGKTSTATVQVRVNQARFRRAILASYNATCCMSGLRVPKLLVASHIVPWSMDTQNRLNPSNGLCMSALHDRAYDQGLITVLPDFTIRVGEALRHAELDPFAQTSLAQYQGKAIRLPERFRPAPAFLEAHARRFGFL</sequence>
<name>A0A2T7U9V3_9BURK</name>
<evidence type="ECO:0000313" key="3">
    <source>
        <dbReference type="Proteomes" id="UP000037507"/>
    </source>
</evidence>
<organism evidence="2 3">
    <name type="scientific">Limnohabitans planktonicus II-D5</name>
    <dbReference type="NCBI Taxonomy" id="1293045"/>
    <lineage>
        <taxon>Bacteria</taxon>
        <taxon>Pseudomonadati</taxon>
        <taxon>Pseudomonadota</taxon>
        <taxon>Betaproteobacteria</taxon>
        <taxon>Burkholderiales</taxon>
        <taxon>Comamonadaceae</taxon>
        <taxon>Limnohabitans</taxon>
    </lineage>
</organism>
<dbReference type="OrthoDB" id="9811869at2"/>
<accession>A0A2T7U9V3</accession>
<proteinExistence type="predicted"/>